<dbReference type="InterPro" id="IPR010996">
    <property type="entry name" value="HHH_MUS81"/>
</dbReference>
<dbReference type="Gene3D" id="1.10.150.110">
    <property type="entry name" value="DNA polymerase beta, N-terminal domain-like"/>
    <property type="match status" value="1"/>
</dbReference>
<dbReference type="GO" id="GO:0042578">
    <property type="term" value="F:phosphoric ester hydrolase activity"/>
    <property type="evidence" value="ECO:0007669"/>
    <property type="project" value="TreeGrafter"/>
</dbReference>
<dbReference type="RefSeq" id="WP_088553662.1">
    <property type="nucleotide sequence ID" value="NZ_BDGJ01000065.1"/>
</dbReference>
<evidence type="ECO:0000256" key="1">
    <source>
        <dbReference type="ARBA" id="ARBA00001946"/>
    </source>
</evidence>
<evidence type="ECO:0000256" key="18">
    <source>
        <dbReference type="ARBA" id="ARBA00044632"/>
    </source>
</evidence>
<evidence type="ECO:0000256" key="17">
    <source>
        <dbReference type="ARBA" id="ARBA00035726"/>
    </source>
</evidence>
<feature type="domain" description="Helix-hairpin-helix DNA-binding motif class 1" evidence="22">
    <location>
        <begin position="51"/>
        <end position="70"/>
    </location>
</feature>
<comment type="subcellular location">
    <subcellularLocation>
        <location evidence="2">Cytoplasm</location>
    </subcellularLocation>
</comment>
<dbReference type="Gene3D" id="1.10.150.20">
    <property type="entry name" value="5' to 3' exonuclease, C-terminal subdomain"/>
    <property type="match status" value="1"/>
</dbReference>
<evidence type="ECO:0000256" key="7">
    <source>
        <dbReference type="ARBA" id="ARBA00022634"/>
    </source>
</evidence>
<evidence type="ECO:0000256" key="12">
    <source>
        <dbReference type="ARBA" id="ARBA00022843"/>
    </source>
</evidence>
<evidence type="ECO:0000256" key="21">
    <source>
        <dbReference type="ARBA" id="ARBA00049244"/>
    </source>
</evidence>
<sequence>MTNLEIAWIFNEIADLMELKGDNIFKVRAYRKAADILHHLPEEIENIYHREELNQIPGIGKILASKVEEILQTGRCSYLERLREEIPQGLKEMLAIPGLGPKSVQTIYKRLNITTLEELEEAARKKRIRKLPGMGSKTELNILRGIEMLRRNCGQVPMGLAMSLAEALIADLKGLPEVERIEITGDLRRGREMVEGVDLLIGSQAPQGIISVLNKSPKIKQVLSCDEHRIEATTWLGIRVIINIVEPENFYLAWQQLTGSAKHNQRLQERGDKFHLKLSPSGLIRSEGHEMLPVKGEEDIYRYLELPYIPPVLREDTGEIEAAIEGRLPELIQLADIKGDLHVHSNWSDGVSEIIQLVEAARERGYQYLAITDHSKSLKIAGGLSEEKLREQREVLRSLEESLGDIHLLAGVEVDILPDGSLDYEDSFLEEMDLVIASVHTHFRMEKDRMTARIESALKNPLVDILAHPTGRILGRRDPYAVDLEYLMEVAARTGTCMEINASPDRLDLNEKGIRKAKEYGIPLAINTDAHDALRLEDMRYGIITAQRGWLERKDVVNAWDFEELKRWLGL</sequence>
<evidence type="ECO:0000256" key="6">
    <source>
        <dbReference type="ARBA" id="ARBA00022481"/>
    </source>
</evidence>
<dbReference type="OrthoDB" id="9808747at2"/>
<accession>A0A1Z5HRW5</accession>
<dbReference type="Pfam" id="PF02811">
    <property type="entry name" value="PHP"/>
    <property type="match status" value="1"/>
</dbReference>
<dbReference type="PRINTS" id="PR00870">
    <property type="entry name" value="DNAPOLXBETA"/>
</dbReference>
<dbReference type="GO" id="GO:0006281">
    <property type="term" value="P:DNA repair"/>
    <property type="evidence" value="ECO:0007669"/>
    <property type="project" value="UniProtKB-KW"/>
</dbReference>
<evidence type="ECO:0000256" key="3">
    <source>
        <dbReference type="ARBA" id="ARBA00012417"/>
    </source>
</evidence>
<comment type="function">
    <text evidence="20">Repair polymerase that plays a key role in base-excision repair. During this process, the damaged base is excised by specific DNA glycosylases, the DNA backbone is nicked at the abasic site by an apurinic/apyrimidic (AP) endonuclease, and POLB removes 5'-deoxyribose-phosphate from the preincised AP site acting as a 5'-deoxyribose-phosphate lyase (5'-dRP lyase); through its DNA polymerase activity, it adds one nucleotide to the 3' end of the arising single-nucleotide gap. Conducts 'gap-filling' DNA synthesis in a stepwise distributive fashion rather than in a processive fashion as for other DNA polymerases. It is also able to cleave sugar-phosphate bonds 3' to an intact AP site, acting as an AP lyase.</text>
</comment>
<dbReference type="SMART" id="SM00278">
    <property type="entry name" value="HhH1"/>
    <property type="match status" value="3"/>
</dbReference>
<comment type="catalytic activity">
    <reaction evidence="18">
        <text>2'-deoxyribonucleotide-(2'-deoxyribose 5'-phosphate)-2'-deoxyribonucleotide-DNA = a 3'-end 2'-deoxyribonucleotide-(2,3-dehydro-2,3-deoxyribose 5'-phosphate)-DNA + a 5'-end 5'-phospho-2'-deoxyribonucleoside-DNA + H(+)</text>
        <dbReference type="Rhea" id="RHEA:66592"/>
        <dbReference type="Rhea" id="RHEA-COMP:13180"/>
        <dbReference type="Rhea" id="RHEA-COMP:16897"/>
        <dbReference type="Rhea" id="RHEA-COMP:17067"/>
        <dbReference type="ChEBI" id="CHEBI:15378"/>
        <dbReference type="ChEBI" id="CHEBI:136412"/>
        <dbReference type="ChEBI" id="CHEBI:157695"/>
        <dbReference type="ChEBI" id="CHEBI:167181"/>
        <dbReference type="EC" id="4.2.99.18"/>
    </reaction>
</comment>
<dbReference type="InterPro" id="IPR003141">
    <property type="entry name" value="Pol/His_phosphatase_N"/>
</dbReference>
<dbReference type="InterPro" id="IPR043519">
    <property type="entry name" value="NT_sf"/>
</dbReference>
<dbReference type="CDD" id="cd07436">
    <property type="entry name" value="PHP_PolX"/>
    <property type="match status" value="1"/>
</dbReference>
<dbReference type="InterPro" id="IPR027421">
    <property type="entry name" value="DNA_pol_lamdba_lyase_dom_sf"/>
</dbReference>
<dbReference type="SUPFAM" id="SSF81301">
    <property type="entry name" value="Nucleotidyltransferase"/>
    <property type="match status" value="1"/>
</dbReference>
<evidence type="ECO:0000259" key="24">
    <source>
        <dbReference type="SMART" id="SM00483"/>
    </source>
</evidence>
<comment type="catalytic activity">
    <reaction evidence="19">
        <text>a 5'-end 2'-deoxyribose-2'-deoxyribonucleotide-DNA = (2E,4S)-4-hydroxypenten-2-al-5-phosphate + a 5'-end 5'-phospho-2'-deoxyribonucleoside-DNA + H(+)</text>
        <dbReference type="Rhea" id="RHEA:76255"/>
        <dbReference type="Rhea" id="RHEA-COMP:13180"/>
        <dbReference type="Rhea" id="RHEA-COMP:18657"/>
        <dbReference type="ChEBI" id="CHEBI:15378"/>
        <dbReference type="ChEBI" id="CHEBI:136412"/>
        <dbReference type="ChEBI" id="CHEBI:195194"/>
        <dbReference type="ChEBI" id="CHEBI:195195"/>
    </reaction>
</comment>
<feature type="domain" description="Helix-hairpin-helix DNA-binding motif class 1" evidence="22">
    <location>
        <begin position="126"/>
        <end position="145"/>
    </location>
</feature>
<evidence type="ECO:0000256" key="19">
    <source>
        <dbReference type="ARBA" id="ARBA00044678"/>
    </source>
</evidence>
<dbReference type="InterPro" id="IPR016195">
    <property type="entry name" value="Pol/histidinol_Pase-like"/>
</dbReference>
<dbReference type="Pfam" id="PF14520">
    <property type="entry name" value="HHH_5"/>
    <property type="match status" value="1"/>
</dbReference>
<dbReference type="NCBIfam" id="NF006375">
    <property type="entry name" value="PRK08609.1"/>
    <property type="match status" value="1"/>
</dbReference>
<keyword evidence="6" id="KW-0488">Methylation</keyword>
<organism evidence="25 26">
    <name type="scientific">Calderihabitans maritimus</name>
    <dbReference type="NCBI Taxonomy" id="1246530"/>
    <lineage>
        <taxon>Bacteria</taxon>
        <taxon>Bacillati</taxon>
        <taxon>Bacillota</taxon>
        <taxon>Clostridia</taxon>
        <taxon>Neomoorellales</taxon>
        <taxon>Calderihabitantaceae</taxon>
        <taxon>Calderihabitans</taxon>
    </lineage>
</organism>
<dbReference type="InterPro" id="IPR029398">
    <property type="entry name" value="PolB_thumb"/>
</dbReference>
<keyword evidence="10" id="KW-0235">DNA replication</keyword>
<dbReference type="EMBL" id="BDGJ01000065">
    <property type="protein sequence ID" value="GAW92269.1"/>
    <property type="molecule type" value="Genomic_DNA"/>
</dbReference>
<evidence type="ECO:0000256" key="9">
    <source>
        <dbReference type="ARBA" id="ARBA00022695"/>
    </source>
</evidence>
<dbReference type="FunFam" id="3.20.20.140:FF:000047">
    <property type="entry name" value="PHP domain-containing protein"/>
    <property type="match status" value="1"/>
</dbReference>
<dbReference type="Pfam" id="PF14791">
    <property type="entry name" value="DNA_pol_B_thumb"/>
    <property type="match status" value="1"/>
</dbReference>
<dbReference type="PANTHER" id="PTHR36928">
    <property type="entry name" value="PHOSPHATASE YCDX-RELATED"/>
    <property type="match status" value="1"/>
</dbReference>
<dbReference type="Gene3D" id="3.20.20.140">
    <property type="entry name" value="Metal-dependent hydrolases"/>
    <property type="match status" value="1"/>
</dbReference>
<evidence type="ECO:0000259" key="22">
    <source>
        <dbReference type="SMART" id="SM00278"/>
    </source>
</evidence>
<evidence type="ECO:0000256" key="4">
    <source>
        <dbReference type="ARBA" id="ARBA00012720"/>
    </source>
</evidence>
<dbReference type="SUPFAM" id="SSF47802">
    <property type="entry name" value="DNA polymerase beta, N-terminal domain-like"/>
    <property type="match status" value="1"/>
</dbReference>
<comment type="cofactor">
    <cofactor evidence="1">
        <name>Mg(2+)</name>
        <dbReference type="ChEBI" id="CHEBI:18420"/>
    </cofactor>
</comment>
<comment type="caution">
    <text evidence="25">The sequence shown here is derived from an EMBL/GenBank/DDBJ whole genome shotgun (WGS) entry which is preliminary data.</text>
</comment>
<keyword evidence="8" id="KW-0808">Transferase</keyword>
<evidence type="ECO:0000256" key="15">
    <source>
        <dbReference type="ARBA" id="ARBA00023204"/>
    </source>
</evidence>
<evidence type="ECO:0000256" key="11">
    <source>
        <dbReference type="ARBA" id="ARBA00022763"/>
    </source>
</evidence>
<protein>
    <recommendedName>
        <fullName evidence="5">DNA polymerase beta</fullName>
        <ecNumber evidence="3">2.7.7.7</ecNumber>
        <ecNumber evidence="4">4.2.99.18</ecNumber>
    </recommendedName>
    <alternativeName>
        <fullName evidence="16">5'-deoxyribose-phosphate lyase</fullName>
    </alternativeName>
    <alternativeName>
        <fullName evidence="17">AP lyase</fullName>
    </alternativeName>
</protein>
<dbReference type="Gene3D" id="3.30.460.10">
    <property type="entry name" value="Beta Polymerase, domain 2"/>
    <property type="match status" value="1"/>
</dbReference>
<dbReference type="GO" id="GO:0008270">
    <property type="term" value="F:zinc ion binding"/>
    <property type="evidence" value="ECO:0007669"/>
    <property type="project" value="TreeGrafter"/>
</dbReference>
<dbReference type="PANTHER" id="PTHR36928:SF1">
    <property type="entry name" value="PHOSPHATASE YCDX-RELATED"/>
    <property type="match status" value="1"/>
</dbReference>
<dbReference type="AlphaFoldDB" id="A0A1Z5HRW5"/>
<evidence type="ECO:0000256" key="8">
    <source>
        <dbReference type="ARBA" id="ARBA00022679"/>
    </source>
</evidence>
<dbReference type="PIRSF" id="PIRSF005047">
    <property type="entry name" value="UCP005047_YshC"/>
    <property type="match status" value="1"/>
</dbReference>
<evidence type="ECO:0000256" key="20">
    <source>
        <dbReference type="ARBA" id="ARBA00045548"/>
    </source>
</evidence>
<dbReference type="SMART" id="SM00481">
    <property type="entry name" value="POLIIIAc"/>
    <property type="match status" value="1"/>
</dbReference>
<keyword evidence="9" id="KW-0548">Nucleotidyltransferase</keyword>
<keyword evidence="11" id="KW-0227">DNA damage</keyword>
<dbReference type="InterPro" id="IPR022311">
    <property type="entry name" value="PolX-like"/>
</dbReference>
<dbReference type="EC" id="4.2.99.18" evidence="4"/>
<dbReference type="GO" id="GO:0003887">
    <property type="term" value="F:DNA-directed DNA polymerase activity"/>
    <property type="evidence" value="ECO:0007669"/>
    <property type="project" value="UniProtKB-KW"/>
</dbReference>
<evidence type="ECO:0000256" key="13">
    <source>
        <dbReference type="ARBA" id="ARBA00022932"/>
    </source>
</evidence>
<keyword evidence="13" id="KW-0239">DNA-directed DNA polymerase</keyword>
<evidence type="ECO:0000313" key="25">
    <source>
        <dbReference type="EMBL" id="GAW92269.1"/>
    </source>
</evidence>
<evidence type="ECO:0000256" key="10">
    <source>
        <dbReference type="ARBA" id="ARBA00022705"/>
    </source>
</evidence>
<dbReference type="SUPFAM" id="SSF89550">
    <property type="entry name" value="PHP domain-like"/>
    <property type="match status" value="1"/>
</dbReference>
<dbReference type="Gene3D" id="3.30.210.10">
    <property type="entry name" value="DNA polymerase, thumb domain"/>
    <property type="match status" value="1"/>
</dbReference>
<feature type="domain" description="Polymerase/histidinol phosphatase N-terminal" evidence="23">
    <location>
        <begin position="339"/>
        <end position="418"/>
    </location>
</feature>
<name>A0A1Z5HRW5_9FIRM</name>
<reference evidence="26" key="1">
    <citation type="journal article" date="2017" name="Appl. Environ. Microbiol.">
        <title>Genomic analysis of Calderihabitans maritimus KKC1, a thermophilic hydrogenogenic carboxydotrophic bacterium isolated from marine sediment.</title>
        <authorList>
            <person name="Omae K."/>
            <person name="Yoneda Y."/>
            <person name="Fukuyama Y."/>
            <person name="Yoshida T."/>
            <person name="Sako Y."/>
        </authorList>
    </citation>
    <scope>NUCLEOTIDE SEQUENCE [LARGE SCALE GENOMIC DNA]</scope>
    <source>
        <strain evidence="26">KKC1</strain>
    </source>
</reference>
<dbReference type="GO" id="GO:0003677">
    <property type="term" value="F:DNA binding"/>
    <property type="evidence" value="ECO:0007669"/>
    <property type="project" value="InterPro"/>
</dbReference>
<proteinExistence type="predicted"/>
<dbReference type="InterPro" id="IPR002008">
    <property type="entry name" value="DNA_pol_X_beta-like"/>
</dbReference>
<gene>
    <name evidence="25" type="ORF">KKC1_14250</name>
</gene>
<dbReference type="InterPro" id="IPR004013">
    <property type="entry name" value="PHP_dom"/>
</dbReference>
<evidence type="ECO:0000256" key="14">
    <source>
        <dbReference type="ARBA" id="ARBA00023053"/>
    </source>
</evidence>
<keyword evidence="14" id="KW-0915">Sodium</keyword>
<dbReference type="Pfam" id="PF14716">
    <property type="entry name" value="HHH_8"/>
    <property type="match status" value="1"/>
</dbReference>
<dbReference type="Proteomes" id="UP000197032">
    <property type="component" value="Unassembled WGS sequence"/>
</dbReference>
<dbReference type="InterPro" id="IPR050243">
    <property type="entry name" value="PHP_phosphatase"/>
</dbReference>
<dbReference type="EC" id="2.7.7.7" evidence="3"/>
<evidence type="ECO:0000313" key="26">
    <source>
        <dbReference type="Proteomes" id="UP000197032"/>
    </source>
</evidence>
<dbReference type="InterPro" id="IPR047967">
    <property type="entry name" value="PolX_PHP"/>
</dbReference>
<evidence type="ECO:0000259" key="23">
    <source>
        <dbReference type="SMART" id="SM00481"/>
    </source>
</evidence>
<keyword evidence="12" id="KW-0832">Ubl conjugation</keyword>
<evidence type="ECO:0000256" key="16">
    <source>
        <dbReference type="ARBA" id="ARBA00035717"/>
    </source>
</evidence>
<evidence type="ECO:0000256" key="5">
    <source>
        <dbReference type="ARBA" id="ARBA00020020"/>
    </source>
</evidence>
<dbReference type="InterPro" id="IPR003583">
    <property type="entry name" value="Hlx-hairpin-Hlx_DNA-bd_motif"/>
</dbReference>
<dbReference type="SMART" id="SM00483">
    <property type="entry name" value="POLXc"/>
    <property type="match status" value="1"/>
</dbReference>
<comment type="catalytic activity">
    <reaction evidence="21">
        <text>DNA(n) + a 2'-deoxyribonucleoside 5'-triphosphate = DNA(n+1) + diphosphate</text>
        <dbReference type="Rhea" id="RHEA:22508"/>
        <dbReference type="Rhea" id="RHEA-COMP:17339"/>
        <dbReference type="Rhea" id="RHEA-COMP:17340"/>
        <dbReference type="ChEBI" id="CHEBI:33019"/>
        <dbReference type="ChEBI" id="CHEBI:61560"/>
        <dbReference type="ChEBI" id="CHEBI:173112"/>
        <dbReference type="EC" id="2.7.7.7"/>
    </reaction>
</comment>
<dbReference type="InterPro" id="IPR037160">
    <property type="entry name" value="DNA_Pol_thumb_sf"/>
</dbReference>
<feature type="domain" description="DNA-directed DNA polymerase X" evidence="24">
    <location>
        <begin position="1"/>
        <end position="315"/>
    </location>
</feature>
<keyword evidence="26" id="KW-1185">Reference proteome</keyword>
<evidence type="ECO:0000256" key="2">
    <source>
        <dbReference type="ARBA" id="ARBA00004496"/>
    </source>
</evidence>
<dbReference type="InterPro" id="IPR002054">
    <property type="entry name" value="DNA-dir_DNA_pol_X"/>
</dbReference>
<keyword evidence="7" id="KW-0237">DNA synthesis</keyword>
<dbReference type="GO" id="GO:0140078">
    <property type="term" value="F:class I DNA-(apurinic or apyrimidinic site) endonuclease activity"/>
    <property type="evidence" value="ECO:0007669"/>
    <property type="project" value="UniProtKB-EC"/>
</dbReference>
<feature type="domain" description="Helix-hairpin-helix DNA-binding motif class 1" evidence="22">
    <location>
        <begin position="91"/>
        <end position="110"/>
    </location>
</feature>
<keyword evidence="15" id="KW-0234">DNA repair</keyword>
<dbReference type="CDD" id="cd00141">
    <property type="entry name" value="NT_POLXc"/>
    <property type="match status" value="1"/>
</dbReference>
<dbReference type="GO" id="GO:0005829">
    <property type="term" value="C:cytosol"/>
    <property type="evidence" value="ECO:0007669"/>
    <property type="project" value="TreeGrafter"/>
</dbReference>